<gene>
    <name evidence="1" type="ORF">BDN72DRAFT_834754</name>
</gene>
<proteinExistence type="predicted"/>
<dbReference type="Proteomes" id="UP000308600">
    <property type="component" value="Unassembled WGS sequence"/>
</dbReference>
<dbReference type="EMBL" id="ML208276">
    <property type="protein sequence ID" value="TFK73350.1"/>
    <property type="molecule type" value="Genomic_DNA"/>
</dbReference>
<reference evidence="1 2" key="1">
    <citation type="journal article" date="2019" name="Nat. Ecol. Evol.">
        <title>Megaphylogeny resolves global patterns of mushroom evolution.</title>
        <authorList>
            <person name="Varga T."/>
            <person name="Krizsan K."/>
            <person name="Foldi C."/>
            <person name="Dima B."/>
            <person name="Sanchez-Garcia M."/>
            <person name="Sanchez-Ramirez S."/>
            <person name="Szollosi G.J."/>
            <person name="Szarkandi J.G."/>
            <person name="Papp V."/>
            <person name="Albert L."/>
            <person name="Andreopoulos W."/>
            <person name="Angelini C."/>
            <person name="Antonin V."/>
            <person name="Barry K.W."/>
            <person name="Bougher N.L."/>
            <person name="Buchanan P."/>
            <person name="Buyck B."/>
            <person name="Bense V."/>
            <person name="Catcheside P."/>
            <person name="Chovatia M."/>
            <person name="Cooper J."/>
            <person name="Damon W."/>
            <person name="Desjardin D."/>
            <person name="Finy P."/>
            <person name="Geml J."/>
            <person name="Haridas S."/>
            <person name="Hughes K."/>
            <person name="Justo A."/>
            <person name="Karasinski D."/>
            <person name="Kautmanova I."/>
            <person name="Kiss B."/>
            <person name="Kocsube S."/>
            <person name="Kotiranta H."/>
            <person name="LaButti K.M."/>
            <person name="Lechner B.E."/>
            <person name="Liimatainen K."/>
            <person name="Lipzen A."/>
            <person name="Lukacs Z."/>
            <person name="Mihaltcheva S."/>
            <person name="Morgado L.N."/>
            <person name="Niskanen T."/>
            <person name="Noordeloos M.E."/>
            <person name="Ohm R.A."/>
            <person name="Ortiz-Santana B."/>
            <person name="Ovrebo C."/>
            <person name="Racz N."/>
            <person name="Riley R."/>
            <person name="Savchenko A."/>
            <person name="Shiryaev A."/>
            <person name="Soop K."/>
            <person name="Spirin V."/>
            <person name="Szebenyi C."/>
            <person name="Tomsovsky M."/>
            <person name="Tulloss R.E."/>
            <person name="Uehling J."/>
            <person name="Grigoriev I.V."/>
            <person name="Vagvolgyi C."/>
            <person name="Papp T."/>
            <person name="Martin F.M."/>
            <person name="Miettinen O."/>
            <person name="Hibbett D.S."/>
            <person name="Nagy L.G."/>
        </authorList>
    </citation>
    <scope>NUCLEOTIDE SEQUENCE [LARGE SCALE GENOMIC DNA]</scope>
    <source>
        <strain evidence="1 2">NL-1719</strain>
    </source>
</reference>
<evidence type="ECO:0000313" key="1">
    <source>
        <dbReference type="EMBL" id="TFK73350.1"/>
    </source>
</evidence>
<organism evidence="1 2">
    <name type="scientific">Pluteus cervinus</name>
    <dbReference type="NCBI Taxonomy" id="181527"/>
    <lineage>
        <taxon>Eukaryota</taxon>
        <taxon>Fungi</taxon>
        <taxon>Dikarya</taxon>
        <taxon>Basidiomycota</taxon>
        <taxon>Agaricomycotina</taxon>
        <taxon>Agaricomycetes</taxon>
        <taxon>Agaricomycetidae</taxon>
        <taxon>Agaricales</taxon>
        <taxon>Pluteineae</taxon>
        <taxon>Pluteaceae</taxon>
        <taxon>Pluteus</taxon>
    </lineage>
</organism>
<sequence length="313" mass="35237">MAKSKFTPKPPIEKLSLAVRKDIRDKFESRKEEFQTTIAEKVGGPFVINFNVNEAWAYVNPSTASTEAGDIFARYVEGFIAGLNNYLDKFGDDGKKHFNEAVSQSEVTLAVNPQGDEAPAITAEIKDGVFVILFSHTYFGYYQSSLSDHLLKAIENAPRQGYSLVVKHSIENDYEENIEELRGEIADLLGLKMNDLILDPNFEENYATLEAYKKDKTWQESFGQASFKYFSDGLKATLESKGFKNDELLQEGFAEVVTTKTIKIRIVTKLETTKNKKSTNEPILENGVLYLETTAEYWGYYCSSAAEGLLEIL</sequence>
<evidence type="ECO:0000313" key="2">
    <source>
        <dbReference type="Proteomes" id="UP000308600"/>
    </source>
</evidence>
<name>A0ACD3B699_9AGAR</name>
<accession>A0ACD3B699</accession>
<keyword evidence="2" id="KW-1185">Reference proteome</keyword>
<protein>
    <submittedName>
        <fullName evidence="1">Uncharacterized protein</fullName>
    </submittedName>
</protein>